<evidence type="ECO:0000256" key="1">
    <source>
        <dbReference type="SAM" id="MobiDB-lite"/>
    </source>
</evidence>
<keyword evidence="3" id="KW-1185">Reference proteome</keyword>
<sequence length="93" mass="10018">MWNDLEELSGGSCGFSSSSTPRISGSGTLFRGRGKSTPIAFVSPQGFHNSNITLVSRCSIGFSLLVSISSSLARLLEKRSIFGRWTYVAKIIT</sequence>
<comment type="caution">
    <text evidence="2">The sequence shown here is derived from an EMBL/GenBank/DDBJ whole genome shotgun (WGS) entry which is preliminary data.</text>
</comment>
<feature type="region of interest" description="Disordered" evidence="1">
    <location>
        <begin position="1"/>
        <end position="31"/>
    </location>
</feature>
<dbReference type="Proteomes" id="UP001367508">
    <property type="component" value="Unassembled WGS sequence"/>
</dbReference>
<feature type="compositionally biased region" description="Low complexity" evidence="1">
    <location>
        <begin position="14"/>
        <end position="27"/>
    </location>
</feature>
<evidence type="ECO:0000313" key="2">
    <source>
        <dbReference type="EMBL" id="KAK7305466.1"/>
    </source>
</evidence>
<name>A0AAN9PPC0_CANGL</name>
<gene>
    <name evidence="2" type="ORF">VNO77_43372</name>
</gene>
<organism evidence="2 3">
    <name type="scientific">Canavalia gladiata</name>
    <name type="common">Sword bean</name>
    <name type="synonym">Dolichos gladiatus</name>
    <dbReference type="NCBI Taxonomy" id="3824"/>
    <lineage>
        <taxon>Eukaryota</taxon>
        <taxon>Viridiplantae</taxon>
        <taxon>Streptophyta</taxon>
        <taxon>Embryophyta</taxon>
        <taxon>Tracheophyta</taxon>
        <taxon>Spermatophyta</taxon>
        <taxon>Magnoliopsida</taxon>
        <taxon>eudicotyledons</taxon>
        <taxon>Gunneridae</taxon>
        <taxon>Pentapetalae</taxon>
        <taxon>rosids</taxon>
        <taxon>fabids</taxon>
        <taxon>Fabales</taxon>
        <taxon>Fabaceae</taxon>
        <taxon>Papilionoideae</taxon>
        <taxon>50 kb inversion clade</taxon>
        <taxon>NPAAA clade</taxon>
        <taxon>indigoferoid/millettioid clade</taxon>
        <taxon>Phaseoleae</taxon>
        <taxon>Canavalia</taxon>
    </lineage>
</organism>
<evidence type="ECO:0000313" key="3">
    <source>
        <dbReference type="Proteomes" id="UP001367508"/>
    </source>
</evidence>
<protein>
    <submittedName>
        <fullName evidence="2">Uncharacterized protein</fullName>
    </submittedName>
</protein>
<dbReference type="AlphaFoldDB" id="A0AAN9PPC0"/>
<reference evidence="2 3" key="1">
    <citation type="submission" date="2024-01" db="EMBL/GenBank/DDBJ databases">
        <title>The genomes of 5 underutilized Papilionoideae crops provide insights into root nodulation and disease resistanc.</title>
        <authorList>
            <person name="Jiang F."/>
        </authorList>
    </citation>
    <scope>NUCLEOTIDE SEQUENCE [LARGE SCALE GENOMIC DNA]</scope>
    <source>
        <strain evidence="2">LVBAO_FW01</strain>
        <tissue evidence="2">Leaves</tissue>
    </source>
</reference>
<dbReference type="EMBL" id="JAYMYQ010000011">
    <property type="protein sequence ID" value="KAK7305466.1"/>
    <property type="molecule type" value="Genomic_DNA"/>
</dbReference>
<proteinExistence type="predicted"/>
<accession>A0AAN9PPC0</accession>